<keyword evidence="2" id="KW-1133">Transmembrane helix</keyword>
<feature type="transmembrane region" description="Helical" evidence="2">
    <location>
        <begin position="48"/>
        <end position="70"/>
    </location>
</feature>
<evidence type="ECO:0000313" key="3">
    <source>
        <dbReference type="EMBL" id="GGS48212.1"/>
    </source>
</evidence>
<keyword evidence="2" id="KW-0472">Membrane</keyword>
<protein>
    <recommendedName>
        <fullName evidence="5">Integral membrane protein</fullName>
    </recommendedName>
</protein>
<feature type="transmembrane region" description="Helical" evidence="2">
    <location>
        <begin position="90"/>
        <end position="114"/>
    </location>
</feature>
<organism evidence="3 4">
    <name type="scientific">Streptomyces pseudogriseolus</name>
    <name type="common">Streptomyces gancidicus</name>
    <name type="synonym">Streptomyces rubiginosus</name>
    <dbReference type="NCBI Taxonomy" id="36817"/>
    <lineage>
        <taxon>Bacteria</taxon>
        <taxon>Bacillati</taxon>
        <taxon>Actinomycetota</taxon>
        <taxon>Actinomycetes</taxon>
        <taxon>Kitasatosporales</taxon>
        <taxon>Streptomycetaceae</taxon>
        <taxon>Streptomyces</taxon>
        <taxon>Streptomyces pseudogriseolus group</taxon>
    </lineage>
</organism>
<evidence type="ECO:0000313" key="4">
    <source>
        <dbReference type="Proteomes" id="UP000597853"/>
    </source>
</evidence>
<keyword evidence="4" id="KW-1185">Reference proteome</keyword>
<name>A0ABQ2T236_STREZ</name>
<sequence>MSSGPGATVARGRFTGRMSLDDASAYAPPARRDGSERPGSERDPHARVAPAVATVLGLLLAPPALFFWGLSDMATDSCGPDDCSPELTSALDVVDGALLLGGPLGVAAWVAAWLLPRTRRWAVPRLWLAGLSLLPWPVVITLVAGLPPG</sequence>
<proteinExistence type="predicted"/>
<dbReference type="Proteomes" id="UP000597853">
    <property type="component" value="Unassembled WGS sequence"/>
</dbReference>
<keyword evidence="2" id="KW-0812">Transmembrane</keyword>
<feature type="region of interest" description="Disordered" evidence="1">
    <location>
        <begin position="1"/>
        <end position="46"/>
    </location>
</feature>
<accession>A0ABQ2T236</accession>
<gene>
    <name evidence="3" type="ORF">GCM10010285_29530</name>
</gene>
<evidence type="ECO:0000256" key="1">
    <source>
        <dbReference type="SAM" id="MobiDB-lite"/>
    </source>
</evidence>
<comment type="caution">
    <text evidence="3">The sequence shown here is derived from an EMBL/GenBank/DDBJ whole genome shotgun (WGS) entry which is preliminary data.</text>
</comment>
<evidence type="ECO:0008006" key="5">
    <source>
        <dbReference type="Google" id="ProtNLM"/>
    </source>
</evidence>
<evidence type="ECO:0000256" key="2">
    <source>
        <dbReference type="SAM" id="Phobius"/>
    </source>
</evidence>
<dbReference type="EMBL" id="BMTX01000007">
    <property type="protein sequence ID" value="GGS48212.1"/>
    <property type="molecule type" value="Genomic_DNA"/>
</dbReference>
<reference evidence="4" key="1">
    <citation type="journal article" date="2019" name="Int. J. Syst. Evol. Microbiol.">
        <title>The Global Catalogue of Microorganisms (GCM) 10K type strain sequencing project: providing services to taxonomists for standard genome sequencing and annotation.</title>
        <authorList>
            <consortium name="The Broad Institute Genomics Platform"/>
            <consortium name="The Broad Institute Genome Sequencing Center for Infectious Disease"/>
            <person name="Wu L."/>
            <person name="Ma J."/>
        </authorList>
    </citation>
    <scope>NUCLEOTIDE SEQUENCE [LARGE SCALE GENOMIC DNA]</scope>
    <source>
        <strain evidence="4">JCM 4416</strain>
    </source>
</reference>
<feature type="transmembrane region" description="Helical" evidence="2">
    <location>
        <begin position="126"/>
        <end position="146"/>
    </location>
</feature>
<feature type="compositionally biased region" description="Basic and acidic residues" evidence="1">
    <location>
        <begin position="30"/>
        <end position="46"/>
    </location>
</feature>